<gene>
    <name evidence="1" type="ORF">LuPra_05387</name>
</gene>
<dbReference type="STRING" id="1855912.LuPra_05387"/>
<accession>A0A143PTY5</accession>
<dbReference type="InterPro" id="IPR006311">
    <property type="entry name" value="TAT_signal"/>
</dbReference>
<dbReference type="InterPro" id="IPR024078">
    <property type="entry name" value="LmbE-like_dom_sf"/>
</dbReference>
<sequence length="289" mass="31451">MENAEGNAAQSQRGVPSMTERLRMNRRTFLSAAAAVAAAGQANASGFEPQAPAATAPPAKRTILAMGAHYDDSPFGIPGTLLQAVAQGHRVVVLAMIGDYSNWKPVRGRGPDIVEGTKRINAEYGMESRFLPWASGMLQSTDAHRRAVAEVVAEVKPDTAFVLWSRDQHPDHVVASELSTLALHLGDRVLSDPFAPYITPRRTYLYDNGPRHTIGFVPDTFVDVTREWPRAIEWLGKLMALTRNETYAAGTLDGAQRLKESLARYRGATCGVAYAEALTAVNAYPQTLF</sequence>
<evidence type="ECO:0000313" key="2">
    <source>
        <dbReference type="Proteomes" id="UP000076079"/>
    </source>
</evidence>
<dbReference type="Gene3D" id="3.40.50.10320">
    <property type="entry name" value="LmbE-like"/>
    <property type="match status" value="1"/>
</dbReference>
<reference evidence="2" key="2">
    <citation type="submission" date="2016-04" db="EMBL/GenBank/DDBJ databases">
        <title>First Complete Genome Sequence of a Subdivision 6 Acidobacterium.</title>
        <authorList>
            <person name="Huang S."/>
            <person name="Vieira S."/>
            <person name="Bunk B."/>
            <person name="Riedel T."/>
            <person name="Sproeer C."/>
            <person name="Overmann J."/>
        </authorList>
    </citation>
    <scope>NUCLEOTIDE SEQUENCE [LARGE SCALE GENOMIC DNA]</scope>
    <source>
        <strain evidence="2">DSM 100886 HEG_-6_39</strain>
    </source>
</reference>
<reference evidence="1 2" key="1">
    <citation type="journal article" date="2016" name="Genome Announc.">
        <title>First Complete Genome Sequence of a Subdivision 6 Acidobacterium Strain.</title>
        <authorList>
            <person name="Huang S."/>
            <person name="Vieira S."/>
            <person name="Bunk B."/>
            <person name="Riedel T."/>
            <person name="Sproer C."/>
            <person name="Overmann J."/>
        </authorList>
    </citation>
    <scope>NUCLEOTIDE SEQUENCE [LARGE SCALE GENOMIC DNA]</scope>
    <source>
        <strain evidence="2">DSM 100886 HEG_-6_39</strain>
    </source>
</reference>
<dbReference type="EMBL" id="CP015136">
    <property type="protein sequence ID" value="AMY12115.1"/>
    <property type="molecule type" value="Genomic_DNA"/>
</dbReference>
<dbReference type="AlphaFoldDB" id="A0A143PTY5"/>
<dbReference type="InterPro" id="IPR003737">
    <property type="entry name" value="GlcNAc_PI_deacetylase-related"/>
</dbReference>
<proteinExistence type="predicted"/>
<organism evidence="1 2">
    <name type="scientific">Luteitalea pratensis</name>
    <dbReference type="NCBI Taxonomy" id="1855912"/>
    <lineage>
        <taxon>Bacteria</taxon>
        <taxon>Pseudomonadati</taxon>
        <taxon>Acidobacteriota</taxon>
        <taxon>Vicinamibacteria</taxon>
        <taxon>Vicinamibacterales</taxon>
        <taxon>Vicinamibacteraceae</taxon>
        <taxon>Luteitalea</taxon>
    </lineage>
</organism>
<name>A0A143PTY5_LUTPR</name>
<dbReference type="SUPFAM" id="SSF102588">
    <property type="entry name" value="LmbE-like"/>
    <property type="match status" value="1"/>
</dbReference>
<keyword evidence="2" id="KW-1185">Reference proteome</keyword>
<dbReference type="Proteomes" id="UP000076079">
    <property type="component" value="Chromosome"/>
</dbReference>
<dbReference type="Pfam" id="PF02585">
    <property type="entry name" value="PIG-L"/>
    <property type="match status" value="1"/>
</dbReference>
<dbReference type="PROSITE" id="PS51318">
    <property type="entry name" value="TAT"/>
    <property type="match status" value="1"/>
</dbReference>
<dbReference type="KEGG" id="abac:LuPra_05387"/>
<evidence type="ECO:0000313" key="1">
    <source>
        <dbReference type="EMBL" id="AMY12115.1"/>
    </source>
</evidence>
<protein>
    <submittedName>
        <fullName evidence="1">Bacillithiol biosynthesis deacetylase BshB1</fullName>
    </submittedName>
</protein>